<keyword evidence="1" id="KW-0694">RNA-binding</keyword>
<keyword evidence="3" id="KW-0378">Hydrolase</keyword>
<proteinExistence type="predicted"/>
<feature type="domain" description="NTF2" evidence="2">
    <location>
        <begin position="17"/>
        <end position="50"/>
    </location>
</feature>
<dbReference type="PANTHER" id="PTHR10693">
    <property type="entry name" value="RAS GTPASE-ACTIVATING PROTEIN-BINDING PROTEIN"/>
    <property type="match status" value="1"/>
</dbReference>
<keyword evidence="3" id="KW-0347">Helicase</keyword>
<dbReference type="InterPro" id="IPR039539">
    <property type="entry name" value="Ras_GTPase_bind_prot"/>
</dbReference>
<keyword evidence="4" id="KW-1185">Reference proteome</keyword>
<dbReference type="GO" id="GO:0005829">
    <property type="term" value="C:cytosol"/>
    <property type="evidence" value="ECO:0007669"/>
    <property type="project" value="TreeGrafter"/>
</dbReference>
<dbReference type="InterPro" id="IPR018222">
    <property type="entry name" value="Nuclear_transport_factor_2_euk"/>
</dbReference>
<gene>
    <name evidence="3" type="ORF">NC653_036216</name>
</gene>
<keyword evidence="3" id="KW-0547">Nucleotide-binding</keyword>
<dbReference type="PROSITE" id="PS50177">
    <property type="entry name" value="NTF2_DOMAIN"/>
    <property type="match status" value="1"/>
</dbReference>
<dbReference type="EMBL" id="JAQIZT010000016">
    <property type="protein sequence ID" value="KAJ6968201.1"/>
    <property type="molecule type" value="Genomic_DNA"/>
</dbReference>
<organism evidence="3 4">
    <name type="scientific">Populus alba x Populus x berolinensis</name>
    <dbReference type="NCBI Taxonomy" id="444605"/>
    <lineage>
        <taxon>Eukaryota</taxon>
        <taxon>Viridiplantae</taxon>
        <taxon>Streptophyta</taxon>
        <taxon>Embryophyta</taxon>
        <taxon>Tracheophyta</taxon>
        <taxon>Spermatophyta</taxon>
        <taxon>Magnoliopsida</taxon>
        <taxon>eudicotyledons</taxon>
        <taxon>Gunneridae</taxon>
        <taxon>Pentapetalae</taxon>
        <taxon>rosids</taxon>
        <taxon>fabids</taxon>
        <taxon>Malpighiales</taxon>
        <taxon>Salicaceae</taxon>
        <taxon>Saliceae</taxon>
        <taxon>Populus</taxon>
    </lineage>
</organism>
<dbReference type="Gene3D" id="3.10.450.50">
    <property type="match status" value="1"/>
</dbReference>
<name>A0AAD6LJD3_9ROSI</name>
<dbReference type="Proteomes" id="UP001164929">
    <property type="component" value="Chromosome 16"/>
</dbReference>
<evidence type="ECO:0000259" key="2">
    <source>
        <dbReference type="PROSITE" id="PS50177"/>
    </source>
</evidence>
<reference evidence="3 4" key="1">
    <citation type="journal article" date="2023" name="Mol. Ecol. Resour.">
        <title>Chromosome-level genome assembly of a triploid poplar Populus alba 'Berolinensis'.</title>
        <authorList>
            <person name="Chen S."/>
            <person name="Yu Y."/>
            <person name="Wang X."/>
            <person name="Wang S."/>
            <person name="Zhang T."/>
            <person name="Zhou Y."/>
            <person name="He R."/>
            <person name="Meng N."/>
            <person name="Wang Y."/>
            <person name="Liu W."/>
            <person name="Liu Z."/>
            <person name="Liu J."/>
            <person name="Guo Q."/>
            <person name="Huang H."/>
            <person name="Sederoff R.R."/>
            <person name="Wang G."/>
            <person name="Qu G."/>
            <person name="Chen S."/>
        </authorList>
    </citation>
    <scope>NUCLEOTIDE SEQUENCE [LARGE SCALE GENOMIC DNA]</scope>
    <source>
        <strain evidence="3">SC-2020</strain>
    </source>
</reference>
<evidence type="ECO:0000313" key="4">
    <source>
        <dbReference type="Proteomes" id="UP001164929"/>
    </source>
</evidence>
<evidence type="ECO:0000256" key="1">
    <source>
        <dbReference type="ARBA" id="ARBA00022884"/>
    </source>
</evidence>
<dbReference type="InterPro" id="IPR032710">
    <property type="entry name" value="NTF2-like_dom_sf"/>
</dbReference>
<dbReference type="GO" id="GO:0004386">
    <property type="term" value="F:helicase activity"/>
    <property type="evidence" value="ECO:0007669"/>
    <property type="project" value="UniProtKB-KW"/>
</dbReference>
<dbReference type="InterPro" id="IPR002075">
    <property type="entry name" value="NTF2_dom"/>
</dbReference>
<protein>
    <submittedName>
        <fullName evidence="3">RNA helicase family protein</fullName>
    </submittedName>
</protein>
<keyword evidence="3" id="KW-0067">ATP-binding</keyword>
<sequence>MATQVDESTVKLNPGVVGIAFAEQYYNTLSKSPELLHNFYNDSSLIGRPGLDGSVSSASTLEVSSPINLTAPPMLFPDLVQPLSHAIPFSLLLGASSGVCCIFKSPSVELEFSPYLLVEPEMLNVGCYNWVNPGWLAIYLCIVRGSYSRIVGGVVSAGCFDR</sequence>
<comment type="caution">
    <text evidence="3">The sequence shown here is derived from an EMBL/GenBank/DDBJ whole genome shotgun (WGS) entry which is preliminary data.</text>
</comment>
<dbReference type="PANTHER" id="PTHR10693:SF45">
    <property type="entry name" value="NUCLEAR TRANSPORT FACTOR 2 (NTF2) FAMILY PROTEIN WITH RNA BINDING (RRM-RBD-RNP MOTIFS) DOMAIN-CONTAINING PROTEIN"/>
    <property type="match status" value="1"/>
</dbReference>
<dbReference type="SUPFAM" id="SSF54427">
    <property type="entry name" value="NTF2-like"/>
    <property type="match status" value="1"/>
</dbReference>
<dbReference type="GO" id="GO:1990904">
    <property type="term" value="C:ribonucleoprotein complex"/>
    <property type="evidence" value="ECO:0007669"/>
    <property type="project" value="TreeGrafter"/>
</dbReference>
<dbReference type="GO" id="GO:0003729">
    <property type="term" value="F:mRNA binding"/>
    <property type="evidence" value="ECO:0007669"/>
    <property type="project" value="TreeGrafter"/>
</dbReference>
<accession>A0AAD6LJD3</accession>
<dbReference type="Pfam" id="PF02136">
    <property type="entry name" value="NTF2"/>
    <property type="match status" value="1"/>
</dbReference>
<dbReference type="AlphaFoldDB" id="A0AAD6LJD3"/>
<evidence type="ECO:0000313" key="3">
    <source>
        <dbReference type="EMBL" id="KAJ6968201.1"/>
    </source>
</evidence>